<gene>
    <name evidence="1" type="ORF">K3G42_014858</name>
</gene>
<accession>A0ACB8FGG3</accession>
<comment type="caution">
    <text evidence="1">The sequence shown here is derived from an EMBL/GenBank/DDBJ whole genome shotgun (WGS) entry which is preliminary data.</text>
</comment>
<organism evidence="1 2">
    <name type="scientific">Sphaerodactylus townsendi</name>
    <dbReference type="NCBI Taxonomy" id="933632"/>
    <lineage>
        <taxon>Eukaryota</taxon>
        <taxon>Metazoa</taxon>
        <taxon>Chordata</taxon>
        <taxon>Craniata</taxon>
        <taxon>Vertebrata</taxon>
        <taxon>Euteleostomi</taxon>
        <taxon>Lepidosauria</taxon>
        <taxon>Squamata</taxon>
        <taxon>Bifurcata</taxon>
        <taxon>Gekkota</taxon>
        <taxon>Sphaerodactylidae</taxon>
        <taxon>Sphaerodactylus</taxon>
    </lineage>
</organism>
<proteinExistence type="predicted"/>
<evidence type="ECO:0000313" key="2">
    <source>
        <dbReference type="Proteomes" id="UP000827872"/>
    </source>
</evidence>
<dbReference type="EMBL" id="CM037617">
    <property type="protein sequence ID" value="KAH8004571.1"/>
    <property type="molecule type" value="Genomic_DNA"/>
</dbReference>
<name>A0ACB8FGG3_9SAUR</name>
<protein>
    <submittedName>
        <fullName evidence="1">Uncharacterized protein</fullName>
    </submittedName>
</protein>
<evidence type="ECO:0000313" key="1">
    <source>
        <dbReference type="EMBL" id="KAH8004571.1"/>
    </source>
</evidence>
<reference evidence="1" key="1">
    <citation type="submission" date="2021-08" db="EMBL/GenBank/DDBJ databases">
        <title>The first chromosome-level gecko genome reveals the dynamic sex chromosomes of Neotropical dwarf geckos (Sphaerodactylidae: Sphaerodactylus).</title>
        <authorList>
            <person name="Pinto B.J."/>
            <person name="Keating S.E."/>
            <person name="Gamble T."/>
        </authorList>
    </citation>
    <scope>NUCLEOTIDE SEQUENCE</scope>
    <source>
        <strain evidence="1">TG3544</strain>
    </source>
</reference>
<dbReference type="Proteomes" id="UP000827872">
    <property type="component" value="Linkage Group LG04"/>
</dbReference>
<keyword evidence="2" id="KW-1185">Reference proteome</keyword>
<sequence length="106" mass="12209">MYNKSHKLCDLWYAPANKKRVVQIKGWGEDGHIVSHRSLAFGFSQLQPNFSPRSLGGYPVSSCCTAGQIEFSSLTVLYTYKYIYISISLYIFPQHRRHDLNFSLTK</sequence>